<feature type="region of interest" description="Disordered" evidence="1">
    <location>
        <begin position="55"/>
        <end position="91"/>
    </location>
</feature>
<keyword evidence="3" id="KW-1185">Reference proteome</keyword>
<dbReference type="InParanoid" id="A0A1V8SEA1"/>
<dbReference type="AlphaFoldDB" id="A0A1V8SEA1"/>
<dbReference type="EMBL" id="NAJO01000055">
    <property type="protein sequence ID" value="OQN97357.1"/>
    <property type="molecule type" value="Genomic_DNA"/>
</dbReference>
<gene>
    <name evidence="2" type="ORF">B0A48_16421</name>
</gene>
<proteinExistence type="predicted"/>
<evidence type="ECO:0000313" key="3">
    <source>
        <dbReference type="Proteomes" id="UP000192596"/>
    </source>
</evidence>
<reference evidence="3" key="1">
    <citation type="submission" date="2017-03" db="EMBL/GenBank/DDBJ databases">
        <title>Genomes of endolithic fungi from Antarctica.</title>
        <authorList>
            <person name="Coleine C."/>
            <person name="Masonjones S."/>
            <person name="Stajich J.E."/>
        </authorList>
    </citation>
    <scope>NUCLEOTIDE SEQUENCE [LARGE SCALE GENOMIC DNA]</scope>
    <source>
        <strain evidence="3">CCFEE 5527</strain>
    </source>
</reference>
<feature type="compositionally biased region" description="Polar residues" evidence="1">
    <location>
        <begin position="76"/>
        <end position="88"/>
    </location>
</feature>
<sequence>MPVIPDTNSITLENQTPNPRLCRVRQDQQDDMASLYTNLPDTPRLFMTQSPMLDDAKRARRAPRASSEIHGPPTRSAATQSGDTSAVRETTEVVDLEKEDDELVVTIAYTMPRLPRTGIRTDNDARLFQTIKVRFTTRLEALARALANKDKHPHDTHELLQRGISVKISELSLVVPKDLEQLRTLYSKRLSKKLDQAEKFMQWELDQCLELHKNLSEKDQGDLDDALLRTKKANVAGMKQARISFTKLDKDLAEYLAAQP</sequence>
<organism evidence="2 3">
    <name type="scientific">Cryoendolithus antarcticus</name>
    <dbReference type="NCBI Taxonomy" id="1507870"/>
    <lineage>
        <taxon>Eukaryota</taxon>
        <taxon>Fungi</taxon>
        <taxon>Dikarya</taxon>
        <taxon>Ascomycota</taxon>
        <taxon>Pezizomycotina</taxon>
        <taxon>Dothideomycetes</taxon>
        <taxon>Dothideomycetidae</taxon>
        <taxon>Cladosporiales</taxon>
        <taxon>Cladosporiaceae</taxon>
        <taxon>Cryoendolithus</taxon>
    </lineage>
</organism>
<comment type="caution">
    <text evidence="2">The sequence shown here is derived from an EMBL/GenBank/DDBJ whole genome shotgun (WGS) entry which is preliminary data.</text>
</comment>
<name>A0A1V8SEA1_9PEZI</name>
<protein>
    <submittedName>
        <fullName evidence="2">Uncharacterized protein</fullName>
    </submittedName>
</protein>
<dbReference type="Proteomes" id="UP000192596">
    <property type="component" value="Unassembled WGS sequence"/>
</dbReference>
<accession>A0A1V8SEA1</accession>
<evidence type="ECO:0000256" key="1">
    <source>
        <dbReference type="SAM" id="MobiDB-lite"/>
    </source>
</evidence>
<evidence type="ECO:0000313" key="2">
    <source>
        <dbReference type="EMBL" id="OQN97357.1"/>
    </source>
</evidence>